<dbReference type="RefSeq" id="WP_009132803.1">
    <property type="nucleotide sequence ID" value="NZ_QSHQ01000078.1"/>
</dbReference>
<dbReference type="InterPro" id="IPR036388">
    <property type="entry name" value="WH-like_DNA-bd_sf"/>
</dbReference>
<accession>A0A413ZH92</accession>
<organism evidence="1 2">
    <name type="scientific">Bacteroides stercoris</name>
    <dbReference type="NCBI Taxonomy" id="46506"/>
    <lineage>
        <taxon>Bacteria</taxon>
        <taxon>Pseudomonadati</taxon>
        <taxon>Bacteroidota</taxon>
        <taxon>Bacteroidia</taxon>
        <taxon>Bacteroidales</taxon>
        <taxon>Bacteroidaceae</taxon>
        <taxon>Bacteroides</taxon>
    </lineage>
</organism>
<evidence type="ECO:0008006" key="3">
    <source>
        <dbReference type="Google" id="ProtNLM"/>
    </source>
</evidence>
<evidence type="ECO:0000313" key="1">
    <source>
        <dbReference type="EMBL" id="RHC23082.1"/>
    </source>
</evidence>
<gene>
    <name evidence="1" type="ORF">DW853_18210</name>
</gene>
<dbReference type="Gene3D" id="1.10.10.10">
    <property type="entry name" value="Winged helix-like DNA-binding domain superfamily/Winged helix DNA-binding domain"/>
    <property type="match status" value="1"/>
</dbReference>
<dbReference type="EMBL" id="QSHQ01000078">
    <property type="protein sequence ID" value="RHC23082.1"/>
    <property type="molecule type" value="Genomic_DNA"/>
</dbReference>
<protein>
    <recommendedName>
        <fullName evidence="3">Winged helix-turn-helix domain-containing protein</fullName>
    </recommendedName>
</protein>
<name>A0A413ZH92_BACSE</name>
<dbReference type="Pfam" id="PF10771">
    <property type="entry name" value="DUF2582"/>
    <property type="match status" value="1"/>
</dbReference>
<dbReference type="InterPro" id="IPR019707">
    <property type="entry name" value="DUF2582"/>
</dbReference>
<comment type="caution">
    <text evidence="1">The sequence shown here is derived from an EMBL/GenBank/DDBJ whole genome shotgun (WGS) entry which is preliminary data.</text>
</comment>
<reference evidence="1 2" key="1">
    <citation type="submission" date="2018-08" db="EMBL/GenBank/DDBJ databases">
        <title>A genome reference for cultivated species of the human gut microbiota.</title>
        <authorList>
            <person name="Zou Y."/>
            <person name="Xue W."/>
            <person name="Luo G."/>
        </authorList>
    </citation>
    <scope>NUCLEOTIDE SEQUENCE [LARGE SCALE GENOMIC DNA]</scope>
    <source>
        <strain evidence="1 2">AM36-9BH</strain>
    </source>
</reference>
<proteinExistence type="predicted"/>
<sequence>MDKHIIGENAGKLWRLLSTDAPRKWTLQEVKDATGFNDLEAASAIGWLAREDKIQFELEHHSTKDKNVFLYLMLNVYF</sequence>
<dbReference type="AlphaFoldDB" id="A0A413ZH92"/>
<dbReference type="Proteomes" id="UP000285305">
    <property type="component" value="Unassembled WGS sequence"/>
</dbReference>
<evidence type="ECO:0000313" key="2">
    <source>
        <dbReference type="Proteomes" id="UP000285305"/>
    </source>
</evidence>